<gene>
    <name evidence="2" type="ORF">SCD_n00438</name>
</gene>
<dbReference type="RefSeq" id="WP_009206767.1">
    <property type="nucleotide sequence ID" value="NC_022357.1"/>
</dbReference>
<dbReference type="Pfam" id="PF18734">
    <property type="entry name" value="HEPN_AbiU2"/>
    <property type="match status" value="1"/>
</dbReference>
<evidence type="ECO:0000313" key="2">
    <source>
        <dbReference type="EMBL" id="BAN34287.1"/>
    </source>
</evidence>
<evidence type="ECO:0000259" key="1">
    <source>
        <dbReference type="Pfam" id="PF18734"/>
    </source>
</evidence>
<feature type="domain" description="HEPN AbiU2-like" evidence="1">
    <location>
        <begin position="5"/>
        <end position="232"/>
    </location>
</feature>
<reference evidence="2 3" key="1">
    <citation type="journal article" date="2012" name="Appl. Environ. Microbiol.">
        <title>Draft genome sequence of a psychrotolerant sulfur-oxidizing bacterium, Sulfuricella denitrificans skB26, and proteomic insights into cold adaptation.</title>
        <authorList>
            <person name="Watanabe T."/>
            <person name="Kojima H."/>
            <person name="Fukui M."/>
        </authorList>
    </citation>
    <scope>NUCLEOTIDE SEQUENCE [LARGE SCALE GENOMIC DNA]</scope>
    <source>
        <strain evidence="3">skB26</strain>
    </source>
</reference>
<dbReference type="InterPro" id="IPR040704">
    <property type="entry name" value="HEPN_AbiU2"/>
</dbReference>
<protein>
    <recommendedName>
        <fullName evidence="1">HEPN AbiU2-like domain-containing protein</fullName>
    </recommendedName>
</protein>
<dbReference type="EMBL" id="AP013066">
    <property type="protein sequence ID" value="BAN34287.1"/>
    <property type="molecule type" value="Genomic_DNA"/>
</dbReference>
<dbReference type="eggNOG" id="ENOG50338ZV">
    <property type="taxonomic scope" value="Bacteria"/>
</dbReference>
<keyword evidence="3" id="KW-1185">Reference proteome</keyword>
<evidence type="ECO:0000313" key="3">
    <source>
        <dbReference type="Proteomes" id="UP000015559"/>
    </source>
</evidence>
<dbReference type="KEGG" id="sdr:SCD_n00438"/>
<sequence>MPTQIEKLEGHTSHLLDAFIRLRERYALLEPMLFDQQVPKLRGAGRQARGFLTLRHSLFLSCAQDIAKLSFDSDERTPSIKNLMAALDDSSLTSSLRERFAVWHLPSVEEETDPEIVAVLRRMKLREQDERRTQFDEILAAGRTTWNELATSGHMSGFLTIRDKITAHTEVQHVADKYQPVDIGNLGIKWADLRRAIDAMQNLVEALGLLIRNAGFAWDMLDEQLSRAGKDFWLPADAAT</sequence>
<accession>S6B0S9</accession>
<name>S6B0S9_SULDS</name>
<dbReference type="Proteomes" id="UP000015559">
    <property type="component" value="Chromosome"/>
</dbReference>
<dbReference type="STRING" id="1163617.SCD_n00438"/>
<dbReference type="OrthoDB" id="9151763at2"/>
<dbReference type="AlphaFoldDB" id="S6B0S9"/>
<organism evidence="2 3">
    <name type="scientific">Sulfuricella denitrificans (strain DSM 22764 / NBRC 105220 / skB26)</name>
    <dbReference type="NCBI Taxonomy" id="1163617"/>
    <lineage>
        <taxon>Bacteria</taxon>
        <taxon>Pseudomonadati</taxon>
        <taxon>Pseudomonadota</taxon>
        <taxon>Betaproteobacteria</taxon>
        <taxon>Nitrosomonadales</taxon>
        <taxon>Sulfuricellaceae</taxon>
        <taxon>Sulfuricella</taxon>
    </lineage>
</organism>
<dbReference type="HOGENOM" id="CLU_1155913_0_0_4"/>
<proteinExistence type="predicted"/>